<comment type="caution">
    <text evidence="2">The sequence shown here is derived from an EMBL/GenBank/DDBJ whole genome shotgun (WGS) entry which is preliminary data.</text>
</comment>
<accession>A0ABW8XL81</accession>
<feature type="transmembrane region" description="Helical" evidence="1">
    <location>
        <begin position="44"/>
        <end position="66"/>
    </location>
</feature>
<dbReference type="RefSeq" id="WP_408104036.1">
    <property type="nucleotide sequence ID" value="NZ_JBFPMW010000016.1"/>
</dbReference>
<keyword evidence="1" id="KW-1133">Transmembrane helix</keyword>
<keyword evidence="3" id="KW-1185">Reference proteome</keyword>
<keyword evidence="1" id="KW-0812">Transmembrane</keyword>
<evidence type="ECO:0000313" key="3">
    <source>
        <dbReference type="Proteomes" id="UP001629223"/>
    </source>
</evidence>
<protein>
    <recommendedName>
        <fullName evidence="4">Transposase</fullName>
    </recommendedName>
</protein>
<evidence type="ECO:0000313" key="2">
    <source>
        <dbReference type="EMBL" id="MFL9822080.1"/>
    </source>
</evidence>
<evidence type="ECO:0000256" key="1">
    <source>
        <dbReference type="SAM" id="Phobius"/>
    </source>
</evidence>
<feature type="non-terminal residue" evidence="2">
    <location>
        <position position="1"/>
    </location>
</feature>
<keyword evidence="1" id="KW-0472">Membrane</keyword>
<evidence type="ECO:0008006" key="4">
    <source>
        <dbReference type="Google" id="ProtNLM"/>
    </source>
</evidence>
<sequence>VEVIQLQNCSHTLALWRCCKVAVMFLYIAMTLINRAIAYPTDNLHFFTLLGNMVKFSKVYIIYYFYLLEGKA</sequence>
<dbReference type="EMBL" id="JBFPMW010000016">
    <property type="protein sequence ID" value="MFL9822080.1"/>
    <property type="molecule type" value="Genomic_DNA"/>
</dbReference>
<gene>
    <name evidence="2" type="ORF">AB0756_34100</name>
</gene>
<reference evidence="2 3" key="1">
    <citation type="submission" date="2024-07" db="EMBL/GenBank/DDBJ databases">
        <authorList>
            <person name="Tripathy S."/>
        </authorList>
    </citation>
    <scope>NUCLEOTIDE SEQUENCE [LARGE SCALE GENOMIC DNA]</scope>
    <source>
        <strain evidence="2 3">VB511288_2</strain>
    </source>
</reference>
<dbReference type="Proteomes" id="UP001629223">
    <property type="component" value="Unassembled WGS sequence"/>
</dbReference>
<proteinExistence type="predicted"/>
<name>A0ABW8XL81_9CYAN</name>
<organism evidence="2 3">
    <name type="scientific">Tolypothrix campylonemoides VB511288_2</name>
    <dbReference type="NCBI Taxonomy" id="3232311"/>
    <lineage>
        <taxon>Bacteria</taxon>
        <taxon>Bacillati</taxon>
        <taxon>Cyanobacteriota</taxon>
        <taxon>Cyanophyceae</taxon>
        <taxon>Nostocales</taxon>
        <taxon>Tolypothrichaceae</taxon>
        <taxon>Tolypothrix</taxon>
    </lineage>
</organism>